<organism evidence="1 2">
    <name type="scientific">Paracoccus simplex</name>
    <dbReference type="NCBI Taxonomy" id="2086346"/>
    <lineage>
        <taxon>Bacteria</taxon>
        <taxon>Pseudomonadati</taxon>
        <taxon>Pseudomonadota</taxon>
        <taxon>Alphaproteobacteria</taxon>
        <taxon>Rhodobacterales</taxon>
        <taxon>Paracoccaceae</taxon>
        <taxon>Paracoccus</taxon>
    </lineage>
</organism>
<keyword evidence="2" id="KW-1185">Reference proteome</keyword>
<protein>
    <submittedName>
        <fullName evidence="1">Glycosyltransferase family 8 protein</fullName>
    </submittedName>
</protein>
<name>A0ABV7RWQ4_9RHOB</name>
<evidence type="ECO:0000313" key="2">
    <source>
        <dbReference type="Proteomes" id="UP001595596"/>
    </source>
</evidence>
<dbReference type="InterPro" id="IPR029044">
    <property type="entry name" value="Nucleotide-diphossugar_trans"/>
</dbReference>
<sequence length="324" mass="35625">MALAPVFASDFRPGSDRAVAIACDAAYLPYAATPALALAARPGRDYDVLIGSPDPLDLPASLSRAGIGQVAARDEALAEALPLDARRSLASYMGVFLGHALAGHYRRILVLDADILYERGDPARLMRADMLGRAVAAVRDNRQWRSPQRRVAEFRKLGEPAHPYFNAGVVMIDTEAFAAQDLPARLAGFARQHLRGLGRDQALLNGTLKGDWAEISPLWNWQFTWASSHLTSMADPCLIHFIGPAKPWRDEAAGVVPMRMRAAFAEVLARHFPDAPRPAGARARHWPRAGALRAALLRQWRAAGPMLRYLNRFPDEYTLLDPRA</sequence>
<dbReference type="InterPro" id="IPR002495">
    <property type="entry name" value="Glyco_trans_8"/>
</dbReference>
<gene>
    <name evidence="1" type="ORF">ACFOMP_03150</name>
</gene>
<dbReference type="EMBL" id="JBHRXE010000008">
    <property type="protein sequence ID" value="MFC3568447.1"/>
    <property type="molecule type" value="Genomic_DNA"/>
</dbReference>
<comment type="caution">
    <text evidence="1">The sequence shown here is derived from an EMBL/GenBank/DDBJ whole genome shotgun (WGS) entry which is preliminary data.</text>
</comment>
<dbReference type="RefSeq" id="WP_379027851.1">
    <property type="nucleotide sequence ID" value="NZ_JBHRXE010000008.1"/>
</dbReference>
<accession>A0ABV7RWQ4</accession>
<reference evidence="2" key="1">
    <citation type="journal article" date="2019" name="Int. J. Syst. Evol. Microbiol.">
        <title>The Global Catalogue of Microorganisms (GCM) 10K type strain sequencing project: providing services to taxonomists for standard genome sequencing and annotation.</title>
        <authorList>
            <consortium name="The Broad Institute Genomics Platform"/>
            <consortium name="The Broad Institute Genome Sequencing Center for Infectious Disease"/>
            <person name="Wu L."/>
            <person name="Ma J."/>
        </authorList>
    </citation>
    <scope>NUCLEOTIDE SEQUENCE [LARGE SCALE GENOMIC DNA]</scope>
    <source>
        <strain evidence="2">VKM B-3226</strain>
    </source>
</reference>
<dbReference type="SUPFAM" id="SSF53448">
    <property type="entry name" value="Nucleotide-diphospho-sugar transferases"/>
    <property type="match status" value="1"/>
</dbReference>
<dbReference type="Proteomes" id="UP001595596">
    <property type="component" value="Unassembled WGS sequence"/>
</dbReference>
<evidence type="ECO:0000313" key="1">
    <source>
        <dbReference type="EMBL" id="MFC3568447.1"/>
    </source>
</evidence>
<dbReference type="Pfam" id="PF01501">
    <property type="entry name" value="Glyco_transf_8"/>
    <property type="match status" value="1"/>
</dbReference>
<dbReference type="Gene3D" id="3.90.550.10">
    <property type="entry name" value="Spore Coat Polysaccharide Biosynthesis Protein SpsA, Chain A"/>
    <property type="match status" value="1"/>
</dbReference>
<proteinExistence type="predicted"/>